<dbReference type="GO" id="GO:0005794">
    <property type="term" value="C:Golgi apparatus"/>
    <property type="evidence" value="ECO:0007669"/>
    <property type="project" value="TreeGrafter"/>
</dbReference>
<dbReference type="InterPro" id="IPR052636">
    <property type="entry name" value="UDP-D-xylose:L-fucose_XylT"/>
</dbReference>
<comment type="caution">
    <text evidence="2">The sequence shown here is derived from an EMBL/GenBank/DDBJ whole genome shotgun (WGS) entry which is preliminary data.</text>
</comment>
<organism evidence="2 3">
    <name type="scientific">Geodia barretti</name>
    <name type="common">Barrett's horny sponge</name>
    <dbReference type="NCBI Taxonomy" id="519541"/>
    <lineage>
        <taxon>Eukaryota</taxon>
        <taxon>Metazoa</taxon>
        <taxon>Porifera</taxon>
        <taxon>Demospongiae</taxon>
        <taxon>Heteroscleromorpha</taxon>
        <taxon>Tetractinellida</taxon>
        <taxon>Astrophorina</taxon>
        <taxon>Geodiidae</taxon>
        <taxon>Geodia</taxon>
    </lineage>
</organism>
<reference evidence="2" key="1">
    <citation type="submission" date="2023-03" db="EMBL/GenBank/DDBJ databases">
        <authorList>
            <person name="Steffen K."/>
            <person name="Cardenas P."/>
        </authorList>
    </citation>
    <scope>NUCLEOTIDE SEQUENCE</scope>
</reference>
<dbReference type="GO" id="GO:0016757">
    <property type="term" value="F:glycosyltransferase activity"/>
    <property type="evidence" value="ECO:0007669"/>
    <property type="project" value="TreeGrafter"/>
</dbReference>
<sequence length="371" mass="41882">DRKCATIIFLSFTLVYLVAYGLEKWSTQQAELTAVIDVRPPSLAGLATSGSRMILPKQKRFLLFPDHDTLPHHEYLKSSEELKNTTWVADLHHYLMTLNRNVTPHVNLVFADYKHRILVVNWVVAATLKVKPPLHNVLVLSLDQLLCNFLASSMLYMNHPPDITCIAAPVDTMLSSKGDNLWRASMMIRPIILRLINYWGFDVATYDSDAVVLKNPQTLFEKYTHDILSSASMWPDSQAEPWGFTLCAGAILYRATSATETFWRYLSNVTGRADQVSLNKALKNLNISWKETTKVSQVCSTDGWEGEADGGLRVYVFPQRLFCRRKCCSRFREGVYVVHPGGHHGDAGAKSDSLAWVNAWFVSVVTITNRS</sequence>
<evidence type="ECO:0000313" key="3">
    <source>
        <dbReference type="Proteomes" id="UP001174909"/>
    </source>
</evidence>
<dbReference type="Proteomes" id="UP001174909">
    <property type="component" value="Unassembled WGS sequence"/>
</dbReference>
<keyword evidence="3" id="KW-1185">Reference proteome</keyword>
<evidence type="ECO:0000313" key="2">
    <source>
        <dbReference type="EMBL" id="CAI8030390.1"/>
    </source>
</evidence>
<dbReference type="AlphaFoldDB" id="A0AA35SHU8"/>
<proteinExistence type="predicted"/>
<dbReference type="Pfam" id="PF03407">
    <property type="entry name" value="Nucleotid_trans"/>
    <property type="match status" value="1"/>
</dbReference>
<protein>
    <recommendedName>
        <fullName evidence="1">Nucleotide-diphospho-sugar transferase domain-containing protein</fullName>
    </recommendedName>
</protein>
<accession>A0AA35SHU8</accession>
<dbReference type="InterPro" id="IPR005069">
    <property type="entry name" value="Nucl-diP-sugar_transferase"/>
</dbReference>
<feature type="domain" description="Nucleotide-diphospho-sugar transferase" evidence="1">
    <location>
        <begin position="134"/>
        <end position="346"/>
    </location>
</feature>
<gene>
    <name evidence="2" type="ORF">GBAR_LOCUS17237</name>
</gene>
<evidence type="ECO:0000259" key="1">
    <source>
        <dbReference type="Pfam" id="PF03407"/>
    </source>
</evidence>
<dbReference type="PANTHER" id="PTHR47032">
    <property type="entry name" value="UDP-D-XYLOSE:L-FUCOSE ALPHA-1,3-D-XYLOSYLTRANSFERASE-RELATED"/>
    <property type="match status" value="1"/>
</dbReference>
<feature type="non-terminal residue" evidence="2">
    <location>
        <position position="1"/>
    </location>
</feature>
<name>A0AA35SHU8_GEOBA</name>
<dbReference type="PANTHER" id="PTHR47032:SF1">
    <property type="entry name" value="UDP-D-XYLOSE:L-FUCOSE ALPHA-1,3-D-XYLOSYLTRANSFERASE-RELATED"/>
    <property type="match status" value="1"/>
</dbReference>
<dbReference type="EMBL" id="CASHTH010002476">
    <property type="protein sequence ID" value="CAI8030390.1"/>
    <property type="molecule type" value="Genomic_DNA"/>
</dbReference>